<feature type="compositionally biased region" description="Low complexity" evidence="11">
    <location>
        <begin position="82"/>
        <end position="93"/>
    </location>
</feature>
<evidence type="ECO:0000256" key="3">
    <source>
        <dbReference type="ARBA" id="ARBA00011720"/>
    </source>
</evidence>
<dbReference type="GO" id="GO:0005789">
    <property type="term" value="C:endoplasmic reticulum membrane"/>
    <property type="evidence" value="ECO:0007669"/>
    <property type="project" value="UniProtKB-SubCell"/>
</dbReference>
<keyword evidence="5" id="KW-0053">Apoptosis</keyword>
<keyword evidence="6" id="KW-0256">Endoplasmic reticulum</keyword>
<evidence type="ECO:0000256" key="1">
    <source>
        <dbReference type="ARBA" id="ARBA00004477"/>
    </source>
</evidence>
<evidence type="ECO:0000256" key="6">
    <source>
        <dbReference type="ARBA" id="ARBA00022824"/>
    </source>
</evidence>
<evidence type="ECO:0000256" key="10">
    <source>
        <dbReference type="ARBA" id="ARBA00024938"/>
    </source>
</evidence>
<dbReference type="GO" id="GO:0006915">
    <property type="term" value="P:apoptotic process"/>
    <property type="evidence" value="ECO:0007669"/>
    <property type="project" value="UniProtKB-KW"/>
</dbReference>
<reference evidence="12" key="5">
    <citation type="submission" date="2025-09" db="UniProtKB">
        <authorList>
            <consortium name="Ensembl"/>
        </authorList>
    </citation>
    <scope>IDENTIFICATION</scope>
</reference>
<evidence type="ECO:0000256" key="11">
    <source>
        <dbReference type="SAM" id="MobiDB-lite"/>
    </source>
</evidence>
<comment type="subcellular location">
    <subcellularLocation>
        <location evidence="1">Endoplasmic reticulum membrane</location>
        <topology evidence="1">Multi-pass membrane protein</topology>
    </subcellularLocation>
</comment>
<comment type="similarity">
    <text evidence="2">Belongs to the TMEM214 family.</text>
</comment>
<evidence type="ECO:0000313" key="12">
    <source>
        <dbReference type="Ensembl" id="ENSCMIP00000010065.1"/>
    </source>
</evidence>
<name>A0A4W3H3Z6_CALMI</name>
<keyword evidence="13" id="KW-1185">Reference proteome</keyword>
<keyword evidence="9" id="KW-0325">Glycoprotein</keyword>
<comment type="subunit">
    <text evidence="3">Constitutively interacts with CASP4; required for the localization of procaspase 4 to the ER.</text>
</comment>
<dbReference type="InterPro" id="IPR019308">
    <property type="entry name" value="TMEM214"/>
</dbReference>
<feature type="compositionally biased region" description="Gly residues" evidence="11">
    <location>
        <begin position="94"/>
        <end position="105"/>
    </location>
</feature>
<evidence type="ECO:0000313" key="13">
    <source>
        <dbReference type="Proteomes" id="UP000314986"/>
    </source>
</evidence>
<accession>A0A4W3H3Z6</accession>
<proteinExistence type="inferred from homology"/>
<dbReference type="InParanoid" id="A0A4W3H3Z6"/>
<organism evidence="12 13">
    <name type="scientific">Callorhinchus milii</name>
    <name type="common">Ghost shark</name>
    <dbReference type="NCBI Taxonomy" id="7868"/>
    <lineage>
        <taxon>Eukaryota</taxon>
        <taxon>Metazoa</taxon>
        <taxon>Chordata</taxon>
        <taxon>Craniata</taxon>
        <taxon>Vertebrata</taxon>
        <taxon>Chondrichthyes</taxon>
        <taxon>Holocephali</taxon>
        <taxon>Chimaeriformes</taxon>
        <taxon>Callorhinchidae</taxon>
        <taxon>Callorhinchus</taxon>
    </lineage>
</organism>
<evidence type="ECO:0000256" key="5">
    <source>
        <dbReference type="ARBA" id="ARBA00022703"/>
    </source>
</evidence>
<reference evidence="13" key="2">
    <citation type="journal article" date="2007" name="PLoS Biol.">
        <title>Survey sequencing and comparative analysis of the elephant shark (Callorhinchus milii) genome.</title>
        <authorList>
            <person name="Venkatesh B."/>
            <person name="Kirkness E.F."/>
            <person name="Loh Y.H."/>
            <person name="Halpern A.L."/>
            <person name="Lee A.P."/>
            <person name="Johnson J."/>
            <person name="Dandona N."/>
            <person name="Viswanathan L.D."/>
            <person name="Tay A."/>
            <person name="Venter J.C."/>
            <person name="Strausberg R.L."/>
            <person name="Brenner S."/>
        </authorList>
    </citation>
    <scope>NUCLEOTIDE SEQUENCE [LARGE SCALE GENOMIC DNA]</scope>
</reference>
<evidence type="ECO:0000256" key="8">
    <source>
        <dbReference type="ARBA" id="ARBA00023136"/>
    </source>
</evidence>
<feature type="region of interest" description="Disordered" evidence="11">
    <location>
        <begin position="1"/>
        <end position="42"/>
    </location>
</feature>
<dbReference type="OMA" id="NGSAGKW"/>
<dbReference type="Proteomes" id="UP000314986">
    <property type="component" value="Unassembled WGS sequence"/>
</dbReference>
<reference evidence="12" key="4">
    <citation type="submission" date="2025-08" db="UniProtKB">
        <authorList>
            <consortium name="Ensembl"/>
        </authorList>
    </citation>
    <scope>IDENTIFICATION</scope>
</reference>
<dbReference type="PANTHER" id="PTHR13448">
    <property type="entry name" value="TRANSMEMBRANE PROTEIN 214"/>
    <property type="match status" value="1"/>
</dbReference>
<reference evidence="13" key="1">
    <citation type="journal article" date="2006" name="Science">
        <title>Ancient noncoding elements conserved in the human genome.</title>
        <authorList>
            <person name="Venkatesh B."/>
            <person name="Kirkness E.F."/>
            <person name="Loh Y.H."/>
            <person name="Halpern A.L."/>
            <person name="Lee A.P."/>
            <person name="Johnson J."/>
            <person name="Dandona N."/>
            <person name="Viswanathan L.D."/>
            <person name="Tay A."/>
            <person name="Venter J.C."/>
            <person name="Strausberg R.L."/>
            <person name="Brenner S."/>
        </authorList>
    </citation>
    <scope>NUCLEOTIDE SEQUENCE [LARGE SCALE GENOMIC DNA]</scope>
</reference>
<evidence type="ECO:0000256" key="4">
    <source>
        <dbReference type="ARBA" id="ARBA00022692"/>
    </source>
</evidence>
<dbReference type="AlphaFoldDB" id="A0A4W3H3Z6"/>
<dbReference type="STRING" id="7868.ENSCMIP00000010065"/>
<dbReference type="GO" id="GO:0005794">
    <property type="term" value="C:Golgi apparatus"/>
    <property type="evidence" value="ECO:0007669"/>
    <property type="project" value="TreeGrafter"/>
</dbReference>
<dbReference type="Pfam" id="PF10151">
    <property type="entry name" value="TMEM214"/>
    <property type="match status" value="1"/>
</dbReference>
<protein>
    <submittedName>
        <fullName evidence="12">Transmembrane protein 214</fullName>
    </submittedName>
</protein>
<feature type="region of interest" description="Disordered" evidence="11">
    <location>
        <begin position="57"/>
        <end position="110"/>
    </location>
</feature>
<dbReference type="PANTHER" id="PTHR13448:SF0">
    <property type="entry name" value="TRANSMEMBRANE PROTEIN 214"/>
    <property type="match status" value="1"/>
</dbReference>
<dbReference type="GeneTree" id="ENSGT00390000002693"/>
<sequence length="692" mass="77756">MASTGKWEVVSKRSKKAASSGNKYDKKSVRKALSENMPRIDMAAPLKPAETIFELGFEKMGKKQNKEQVPPTSGPQQHQHKAASGGKLLKKPGAAGGGGVGGGDAGQKPRTFPSLEAAVKALDLKELQEQLDKSQNLFPGNPSVWVKDLASYLNYKLQAPETDPTLSQYSYDYPYNLAGKELRNIIKSLLTKAGDTLEHFFDHCIYTMLREQDKTSGESLHGFRICIQAILLDTPKIGTMNLGKHMELLRSHQNRPVKCLTIMWALGQAGTDLSEGLKVWLGIMLPVLGIKSLSSYAISYLDKLLMMHSNLIKGFGIIGPKDFFPLLDFAFMPNNSLSPNLQDQLRHLYPRLKVLAFGAKPESTLHTYFPSFLSRATPNCPADMKKELLQCMVECLNKDSHSFSVWRQLYTKHLAQSSLLLNNLLETWANTPAKVQKALQETVRSFKVTNEELSAKGANNVEEIAACNTACNFLLQKLKGGGFPWSRLLFVLVVFVAGFVIQDIRIHGSFNASSSAHVLQQSGVMSVSQQAWNKISYYSKQGYSWMETNTPHYYSEAITKVRPNLELVGGKLIELAVYTRDKLSNQIIWINENVPKLIEWLRSNFPDAVLQFMKYVKELLLFIQQNYLCPALEYVKTVIKQWWTHLVNSCEGEISWDCVKNHFINSSHFTWSYVQNTTIAVKNWASSMISNH</sequence>
<evidence type="ECO:0000256" key="9">
    <source>
        <dbReference type="ARBA" id="ARBA00023180"/>
    </source>
</evidence>
<evidence type="ECO:0000256" key="2">
    <source>
        <dbReference type="ARBA" id="ARBA00007984"/>
    </source>
</evidence>
<keyword evidence="8" id="KW-0472">Membrane</keyword>
<dbReference type="Ensembl" id="ENSCMIT00000010333.1">
    <property type="protein sequence ID" value="ENSCMIP00000010065.1"/>
    <property type="gene ID" value="ENSCMIG00000005089.1"/>
</dbReference>
<feature type="compositionally biased region" description="Basic and acidic residues" evidence="11">
    <location>
        <begin position="57"/>
        <end position="66"/>
    </location>
</feature>
<evidence type="ECO:0000256" key="7">
    <source>
        <dbReference type="ARBA" id="ARBA00022989"/>
    </source>
</evidence>
<keyword evidence="7" id="KW-1133">Transmembrane helix</keyword>
<comment type="function">
    <text evidence="10">Critical mediator, in cooperation with CASP4, of endoplasmic reticulum-stress induced apoptosis. Required or the activation of CASP4 following endoplasmic reticulum stress.</text>
</comment>
<keyword evidence="4" id="KW-0812">Transmembrane</keyword>
<reference evidence="13" key="3">
    <citation type="journal article" date="2014" name="Nature">
        <title>Elephant shark genome provides unique insights into gnathostome evolution.</title>
        <authorList>
            <consortium name="International Elephant Shark Genome Sequencing Consortium"/>
            <person name="Venkatesh B."/>
            <person name="Lee A.P."/>
            <person name="Ravi V."/>
            <person name="Maurya A.K."/>
            <person name="Lian M.M."/>
            <person name="Swann J.B."/>
            <person name="Ohta Y."/>
            <person name="Flajnik M.F."/>
            <person name="Sutoh Y."/>
            <person name="Kasahara M."/>
            <person name="Hoon S."/>
            <person name="Gangu V."/>
            <person name="Roy S.W."/>
            <person name="Irimia M."/>
            <person name="Korzh V."/>
            <person name="Kondrychyn I."/>
            <person name="Lim Z.W."/>
            <person name="Tay B.H."/>
            <person name="Tohari S."/>
            <person name="Kong K.W."/>
            <person name="Ho S."/>
            <person name="Lorente-Galdos B."/>
            <person name="Quilez J."/>
            <person name="Marques-Bonet T."/>
            <person name="Raney B.J."/>
            <person name="Ingham P.W."/>
            <person name="Tay A."/>
            <person name="Hillier L.W."/>
            <person name="Minx P."/>
            <person name="Boehm T."/>
            <person name="Wilson R.K."/>
            <person name="Brenner S."/>
            <person name="Warren W.C."/>
        </authorList>
    </citation>
    <scope>NUCLEOTIDE SEQUENCE [LARGE SCALE GENOMIC DNA]</scope>
</reference>